<protein>
    <submittedName>
        <fullName evidence="6">T9SS type A sorting domain-containing protein</fullName>
    </submittedName>
</protein>
<dbReference type="InterPro" id="IPR011635">
    <property type="entry name" value="CARDB"/>
</dbReference>
<evidence type="ECO:0000313" key="6">
    <source>
        <dbReference type="EMBL" id="NEN25522.1"/>
    </source>
</evidence>
<dbReference type="GO" id="GO:0005509">
    <property type="term" value="F:calcium ion binding"/>
    <property type="evidence" value="ECO:0007669"/>
    <property type="project" value="InterPro"/>
</dbReference>
<feature type="signal peptide" evidence="2">
    <location>
        <begin position="1"/>
        <end position="18"/>
    </location>
</feature>
<dbReference type="SUPFAM" id="SSF75011">
    <property type="entry name" value="3-carboxy-cis,cis-mucoante lactonizing enzyme"/>
    <property type="match status" value="1"/>
</dbReference>
<evidence type="ECO:0000313" key="5">
    <source>
        <dbReference type="EMBL" id="NEN25323.1"/>
    </source>
</evidence>
<evidence type="ECO:0000256" key="2">
    <source>
        <dbReference type="SAM" id="SignalP"/>
    </source>
</evidence>
<keyword evidence="7" id="KW-1185">Reference proteome</keyword>
<feature type="domain" description="Secretion system C-terminal sorting" evidence="4">
    <location>
        <begin position="4598"/>
        <end position="4675"/>
    </location>
</feature>
<dbReference type="GO" id="GO:1902929">
    <property type="term" value="C:plasma membrane of growing cell tip"/>
    <property type="evidence" value="ECO:0007669"/>
    <property type="project" value="TreeGrafter"/>
</dbReference>
<evidence type="ECO:0000313" key="7">
    <source>
        <dbReference type="Proteomes" id="UP000486602"/>
    </source>
</evidence>
<evidence type="ECO:0000259" key="4">
    <source>
        <dbReference type="Pfam" id="PF18962"/>
    </source>
</evidence>
<dbReference type="InterPro" id="IPR013431">
    <property type="entry name" value="Delta_60_rpt"/>
</dbReference>
<proteinExistence type="predicted"/>
<dbReference type="EMBL" id="JAAGVY010000048">
    <property type="protein sequence ID" value="NEN25323.1"/>
    <property type="molecule type" value="Genomic_DNA"/>
</dbReference>
<organism evidence="6 7">
    <name type="scientific">Cryomorpha ignava</name>
    <dbReference type="NCBI Taxonomy" id="101383"/>
    <lineage>
        <taxon>Bacteria</taxon>
        <taxon>Pseudomonadati</taxon>
        <taxon>Bacteroidota</taxon>
        <taxon>Flavobacteriia</taxon>
        <taxon>Flavobacteriales</taxon>
        <taxon>Cryomorphaceae</taxon>
        <taxon>Cryomorpha</taxon>
    </lineage>
</organism>
<comment type="caution">
    <text evidence="6">The sequence shown here is derived from an EMBL/GenBank/DDBJ whole genome shotgun (WGS) entry which is preliminary data.</text>
</comment>
<dbReference type="InterPro" id="IPR013783">
    <property type="entry name" value="Ig-like_fold"/>
</dbReference>
<feature type="chain" id="PRO_5044127979" evidence="2">
    <location>
        <begin position="19"/>
        <end position="4677"/>
    </location>
</feature>
<name>A0A7K3WXD7_9FLAO</name>
<dbReference type="SUPFAM" id="SSF63825">
    <property type="entry name" value="YWTD domain"/>
    <property type="match status" value="1"/>
</dbReference>
<feature type="domain" description="CARDB" evidence="3">
    <location>
        <begin position="2843"/>
        <end position="2924"/>
    </location>
</feature>
<dbReference type="InterPro" id="IPR025667">
    <property type="entry name" value="SprB_repeat"/>
</dbReference>
<dbReference type="Pfam" id="PF07705">
    <property type="entry name" value="CARDB"/>
    <property type="match status" value="5"/>
</dbReference>
<dbReference type="InterPro" id="IPR011047">
    <property type="entry name" value="Quinoprotein_ADH-like_sf"/>
</dbReference>
<sequence length="4677" mass="491700">MKYLYSLLALCIGFNINAQNLKPATFSTNGVVYDLDHDGDNLYIGGSFSQIGFETNYFTIFPEGEDRPEFDLLQPNSTIEVSISDGNGGWYIGGSFSQINGQPALRIAHILNNNTLDPDFNLTLNNAVLALTLIGDDLYVGGYFTNANSIDVNRLIRVNKNTGAIDNSWLPGILNGTVETVFASGDLVHVGGSFNNIAGSGDQQYYAQFDINTALPVTSFSVNSTVSDMVADGNNLYLSGSFNQAGSYKSHLLSFDEDDIFPDQNFPDANSTIEVIEPDGNGGYYVGGSFTQINGQAQSRLTHILSDGTVDNDFAVTINSTVHTIALIGATELYIGGSFTQVNGESVTRVARLNPTTGALDNTWLPALNSTVNAIAVTGNTVHLGGSFSVVNGFSNTQYYAAIDKITAETIQTESPNSTVNDFEIDGNNLFMAGSFSNSGYNQPYMQLLAPDNDIPQYDFPTSNSTIHSAIPDGNGGWYIAGSFTNVGGVSAQRVAHILADNSVDPTFVFSANSTVNALHIDGNNLYIGGSFTTINSETANRIARINKTTGALDNSWSANPNSTVNAVRTTSDKVLIGGSFSEVNGNNNVRYFAALNKTDGQPLQSLSPNSTVNTIETDGNTAYVGGSFSSFGYETSYLARFEAGSNIPDFVDSDPNSTVNEIISDGSGGYYIAGSFSSIDGTTASRVAHYLADGTVDPGFATVNINSTVETLALNGSDLYLGGSFTTINGVAIARLAKLNASTGVADETFAPSINSTVNSIKIAGGLIYFSGSFTEVNATTRNRLAAMNPAGVLQAWNPDANSTVHDLETDGTTIFAGGSFSTIGGLTANRLAGINATTGAITTFNPSVNSTVNDLLISGSTLYIGGSFTQIDGTARTRFASLNINTGALNALTIDANSTVEAIALNGSGIIAIGGSFTQVNGEDRLRFAEVNIATGNGTGRNINFNSTIHALHYLGTDLIAGGSFSIVNEIVAQRLASYNNTDLTDPPTSIANVNSTVHDILIDNGVLYFSGSFTSVNSTSRQRVAAVNISDGALTSLNPSVNSTVNTMSLDGNTLYLGGSFSEINTISRSRAAALSVTTGALTDWNPAPNSTIETIAINGSDILIGGSFSWSHYKDNRYIAVRQLDLPELDQLTDGNINSTVNVLHKNGTTLYAGGSFTTFDGESRARFAEFDLNTNAVTNLSISANSTINAIDIYDNKLYLGGSFTLINGTDRSRIVSYNLTTDVLEDFNPGVNSTVNDIEVNSDRILIGGSFSASNVLSSSYVMGVDLTTGLPNIFFSGINSTVEALVVQGDNLYLGGYFSQVGGETRQRFASINKTTGALNPLTHNFNNAIFDLDIVGDGLYAVGIFTAVNGEPRLRGASINLLDGSLNAFNPGFNSTVNSIAGDGSNISFGGSFTRTQTLSRQNFAAISLATNEPLADFNANVNSTVFSVDASTDAVYIGGFFNQVSGESRNRIASFSTATGSLTTFNPNITGSYVSAIETNGDNVYFSGSFSAVSGSARGNFGAWNALTNSILPLEVTSNSAIEDLELGNGLLYLGGSFTQLLGETRNRIGAVDLSTGLLTTFNPSANSTVNTLQFDGNLLYAGGSFSTIGGQARLRIAALSIADGSANSWAPALNSTVEDIDIDENYLFATGSFTTLDGNTANRLVLIDKNSGENIFDFAPSLNSTGQGVKYIDETLYVGGQFTTIGENHSHSYLASWNIPPPGTSTFAASMASTTDINGFDIACNGQSTGELEITVSGGTAPYSYTLTNTASLSRTGAIAGSTATESNLPAGNYTLNVEDDGGGIAVANLALTQPTPAFAVSATITTPVITVDGNEASVTLNITGGVAPFNYTYTVDGGSETAGSTATNSALIEDLSAGNYNFEIIDANGCTANVSKQINNYVLSTVALTLWDNITCNGDNDGRLRVQVTNGLAPYDYVLDSDDDTYDRTGSIGSQNAGNIENNLGPGTYNVTVTDFSGAVYTAGPYVLVEPEVLSATIAVAQNPSAPGVNDGSFTVSISGGVANYSMLIYMNDGASFYQTATSSTATILNRLAGSYYIVLTDANGCQITTNTIELVAGIDPCIDLGGDSDNDGICDDNDPCPLLANLENGDDCGINGTVVNCECVEACNLTFLSPVTACQANTAGDDNYTVSIPYLGIDPTAVITVGGGACANTTITVAGSNPATNNSGAILLTANEGDGCWSITIQSDLCAVTLSGDAPSCNPGVDCPDLGLNNGDACGIGGTVVDCQCLLPDCNGDLGGGVADADNDGVCDDIDNCTGLANNGQEDLDGDGVGDACDPDIDGDGIANAADCDPLDDNVGLASNWYIDNDDDGYGTDDDIIASCNQPVGYAPANGDCDDNDPDVNPGDQSLTFLGTAGFENAFMTPLQGSPNTTFNFAIVYTDATGAIPPLGFPRVLLDFEGNGQFNNANDRAILLSPADQNDMNTTDGKVYVGSINELPSGSNWEARIQVQTSGCITQIGPFDYPNVLIEPDLEIFADDIVFDNPNPDVSSPLQITATIRNTSDLPAENFVVHLVNQYEPATVYPDLTVSYLEGHQSTSVVWNIITPAEPSWNPMEVFVDYTNVIDESNELDNRAMRPFTNGDYNVPGAIVIYPVISPAIQFASTNAAVHVSGYAYYTDTAVPLQDSSVAGATVSIVNPMTGGTVVGNTNSNGYFSVTLYGGNTPGTYSASGEITDYTLTGQFTVNWELLTPPCLPDLRTVVTLSDYQIFIGESIDGTITVTNIGCASVEIQTLLDATQTGGIPLIGDVMVPPLDPGESFTYNFSDIQFNSAGIYTICGYADADFLVAESNENNNLGCRSVSVVPPLPDITPISGPIGSAYICSNLPFPSFTIKNIGYVPTGEFDYTVNVFYQGVLSETYTQTIANLNAGQATSVSVPYVYENLGSYTFTVTCDIPMPLGIVTEISETNNIGNYGINIVPCKPDLIVLSCNQLDVDPADLEIPGTATYTARVKNNGNAIATGPVDFEFTVSNGEVYALQYANDIAPGETVVMTTEAPAVTSGTATLTAYVDPADLIDEFNENNNSATDSLCWEYAPVPKCGYNFWNTTYYENQSAYISVGLQARFLYKASEVKVRFEVSGPGISGTALLGNATVANVEQNCGCPYVASLPTSFIFNEIGTYTFTMTADPDNEYPECNEGNNVLVREVQVASFPDMRILSQFINPTLLNPEPGQSVFFDITYENIGVSNIDDQMKLSVLVDEVPFSIVDNVPGLITGQNTTIAIPVPYSTDLAGAHIIRAIIDSDNEIQELNELNNEATRALIVGSAANLFFEVFIPSDSSPIIGDGIDIDATIGNNGDIDVDADVLFSYISNAGDTVQIGNIPISVVAGGSQDISLPWMVLDNNTNLLGEIVNASEIEFDYTDNFASAPLSNFDVSIIATPSCIGQNLGSLAANASNGTAPYTYSWSNGYIGSTLQAAAGTYSVTVTDSEGQEANATATISENPDCVVPVCNISAVSFNIPNCNPETGVYNTTLVVAYQNAPDAGFITVNGTDYGITSSPQSFTVPITSGAVIYNVSFTESTDCSLVILTGSTLTECETDCEGVFGGAALPGTDCHTDDGTSGVYNNDCNCVPEATITLLTLDCGGQVIQITGALAGDNNGGTATADTRTIYGFMPDNGNGIPVYNGTTWPYVIIEGGLNIDPAVSATLTTNADGMLLINGWPAYQYSGDASASDINGTFGPWNYFLPNGALSQDACEVVFDCPALDANIGDSCDDGNPDTDNDMINADCECIGTTIPVCLADGGSILFEDGSQDITLCLETDLDGTVDVAIISQPTEDLDAAWVVTNLNGDLVALPMTQEALEEIDFLTYGEDQNLIWLLSFDMDNSNVLDLAALFDAGSTVNASELTGCYDLSDSLLVLTHYCIGVECPDLDANVGDSCDDGNPETNNDMINADCECMGTIIYDCPALEANIGDSCDDGNPDTDNDMINADCECMGISIPTCLADGGSIEFEDGSTSITQCLETDELGLVTVSITSPPSDAVESAWVVTNNIGDFIALPLTEEALEAIDFHNFGEGESFIWLLSFDMDSSNVLELGELFEGGETVNVSNLSGCYDLSNSLLVIGHYCIGYDCPELESNFGDACELADGSIGAINTNCECVTAPDCENFTYYLADHAAADGISTIYGVTLSGGVATMVYIATSDIEVHIAFSATNNLIYAVSKHENSYRTLNPLSGVWGPTVMLGADYGEITAAVIAPNGKLLFGSQNQNAIFSVNVSTNVVSSYDTYSPVTGGDLAFTSDGMLYMSTRSGNGLYEVYPAPVPDVLLGNVPIKVTGLAATDGDQLLLSAQGLMSLELYNSNGTNAGSYMLELDGDPYTLRDGDLASGCNTGTPSDECENYATFYVNHGPDIDGSDLYTVDFAGGNANLTYVTNVDFEAHIGYNSADELMYFVNKNGSIIRIYNVGTDTYQGDLPILGGIDELTAVAYNAADGQLYVGDANSDVIASINLTTGIASYYANAPVFGGDLTFLDGTLFLARRSVSELYEVVPFGNAILLGSIPGGVNGMAPSPNAGNLVTSSAAQNAFVEISATDGSTISTFPAMLGGNPFTFINGDMASGCIDGLEEPNPVSNPFQSELQSELTAFPNPTSGLSQVVFITAETGRTLVEVYDMSGRNVTTLFNQEAQQGQEYRLDFNGSYLPNGIYIYKMTTTKETVIEKFMIAR</sequence>
<feature type="domain" description="CARDB" evidence="3">
    <location>
        <begin position="2484"/>
        <end position="2587"/>
    </location>
</feature>
<dbReference type="SUPFAM" id="SSF103647">
    <property type="entry name" value="TSP type-3 repeat"/>
    <property type="match status" value="1"/>
</dbReference>
<evidence type="ECO:0000256" key="1">
    <source>
        <dbReference type="ARBA" id="ARBA00022729"/>
    </source>
</evidence>
<feature type="domain" description="CARDB" evidence="3">
    <location>
        <begin position="3181"/>
        <end position="3271"/>
    </location>
</feature>
<dbReference type="Pfam" id="PF18962">
    <property type="entry name" value="Por_Secre_tail"/>
    <property type="match status" value="1"/>
</dbReference>
<dbReference type="SUPFAM" id="SSF50998">
    <property type="entry name" value="Quinoprotein alcohol dehydrogenase-like"/>
    <property type="match status" value="2"/>
</dbReference>
<dbReference type="Gene3D" id="2.60.40.10">
    <property type="entry name" value="Immunoglobulins"/>
    <property type="match status" value="6"/>
</dbReference>
<dbReference type="Proteomes" id="UP000486602">
    <property type="component" value="Unassembled WGS sequence"/>
</dbReference>
<dbReference type="InterPro" id="IPR026444">
    <property type="entry name" value="Secre_tail"/>
</dbReference>
<dbReference type="NCBIfam" id="TIGR04183">
    <property type="entry name" value="Por_Secre_tail"/>
    <property type="match status" value="1"/>
</dbReference>
<evidence type="ECO:0000259" key="3">
    <source>
        <dbReference type="Pfam" id="PF07705"/>
    </source>
</evidence>
<reference evidence="6 7" key="1">
    <citation type="submission" date="2020-02" db="EMBL/GenBank/DDBJ databases">
        <title>Out from the shadows clarifying the taxonomy of the family Cryomorphaceae and related taxa by utilizing the GTDB taxonomic framework.</title>
        <authorList>
            <person name="Bowman J.P."/>
        </authorList>
    </citation>
    <scope>NUCLEOTIDE SEQUENCE [LARGE SCALE GENOMIC DNA]</scope>
    <source>
        <strain evidence="6 7">QSSC 1-22</strain>
    </source>
</reference>
<gene>
    <name evidence="5" type="ORF">G3O08_17640</name>
    <name evidence="6" type="ORF">G3O08_18680</name>
</gene>
<dbReference type="Gene3D" id="2.60.40.740">
    <property type="match status" value="1"/>
</dbReference>
<dbReference type="SUPFAM" id="SSF101898">
    <property type="entry name" value="NHL repeat"/>
    <property type="match status" value="1"/>
</dbReference>
<dbReference type="Pfam" id="PF17164">
    <property type="entry name" value="DUF5122"/>
    <property type="match status" value="6"/>
</dbReference>
<feature type="domain" description="CARDB" evidence="3">
    <location>
        <begin position="2935"/>
        <end position="3040"/>
    </location>
</feature>
<accession>A0A7K3WXD7</accession>
<dbReference type="Pfam" id="PF13573">
    <property type="entry name" value="SprB"/>
    <property type="match status" value="3"/>
</dbReference>
<dbReference type="EMBL" id="JAAGVY010000058">
    <property type="protein sequence ID" value="NEN25522.1"/>
    <property type="molecule type" value="Genomic_DNA"/>
</dbReference>
<dbReference type="RefSeq" id="WP_163286782.1">
    <property type="nucleotide sequence ID" value="NZ_JAAGVY010000048.1"/>
</dbReference>
<dbReference type="PANTHER" id="PTHR31778">
    <property type="entry name" value="BUD SITE SELECTION PROTEIN RAX2"/>
    <property type="match status" value="1"/>
</dbReference>
<dbReference type="Gene3D" id="2.80.10.50">
    <property type="match status" value="3"/>
</dbReference>
<dbReference type="Gene3D" id="4.10.1080.10">
    <property type="entry name" value="TSP type-3 repeat"/>
    <property type="match status" value="1"/>
</dbReference>
<keyword evidence="1 2" id="KW-0732">Signal</keyword>
<feature type="domain" description="CARDB" evidence="3">
    <location>
        <begin position="2709"/>
        <end position="2808"/>
    </location>
</feature>
<dbReference type="InterPro" id="IPR028974">
    <property type="entry name" value="TSP_type-3_rpt"/>
</dbReference>
<dbReference type="PANTHER" id="PTHR31778:SF2">
    <property type="entry name" value="BUD SITE SELECTION PROTEIN RAX2"/>
    <property type="match status" value="1"/>
</dbReference>